<dbReference type="InterPro" id="IPR005524">
    <property type="entry name" value="DUF318"/>
</dbReference>
<name>A0A2V2N6Z5_9EURY</name>
<feature type="transmembrane region" description="Helical" evidence="7">
    <location>
        <begin position="290"/>
        <end position="315"/>
    </location>
</feature>
<dbReference type="RefSeq" id="WP_109969536.1">
    <property type="nucleotide sequence ID" value="NZ_CP176093.1"/>
</dbReference>
<dbReference type="PANTHER" id="PTHR42775">
    <property type="entry name" value="PERMEASE RV2963-RELATED"/>
    <property type="match status" value="1"/>
</dbReference>
<feature type="transmembrane region" description="Helical" evidence="7">
    <location>
        <begin position="70"/>
        <end position="97"/>
    </location>
</feature>
<dbReference type="Pfam" id="PF03773">
    <property type="entry name" value="ArsP_1"/>
    <property type="match status" value="1"/>
</dbReference>
<gene>
    <name evidence="8" type="ORF">DK846_13225</name>
</gene>
<keyword evidence="6 7" id="KW-0472">Membrane</keyword>
<comment type="caution">
    <text evidence="8">The sequence shown here is derived from an EMBL/GenBank/DDBJ whole genome shotgun (WGS) entry which is preliminary data.</text>
</comment>
<dbReference type="Proteomes" id="UP000245657">
    <property type="component" value="Unassembled WGS sequence"/>
</dbReference>
<keyword evidence="4 7" id="KW-0812">Transmembrane</keyword>
<evidence type="ECO:0000256" key="6">
    <source>
        <dbReference type="ARBA" id="ARBA00023136"/>
    </source>
</evidence>
<comment type="similarity">
    <text evidence="2">Belongs to the UPF0718 family.</text>
</comment>
<evidence type="ECO:0000256" key="7">
    <source>
        <dbReference type="SAM" id="Phobius"/>
    </source>
</evidence>
<evidence type="ECO:0000256" key="3">
    <source>
        <dbReference type="ARBA" id="ARBA00022475"/>
    </source>
</evidence>
<keyword evidence="3" id="KW-1003">Cell membrane</keyword>
<organism evidence="8 9">
    <name type="scientific">Methanospirillum lacunae</name>
    <dbReference type="NCBI Taxonomy" id="668570"/>
    <lineage>
        <taxon>Archaea</taxon>
        <taxon>Methanobacteriati</taxon>
        <taxon>Methanobacteriota</taxon>
        <taxon>Stenosarchaea group</taxon>
        <taxon>Methanomicrobia</taxon>
        <taxon>Methanomicrobiales</taxon>
        <taxon>Methanospirillaceae</taxon>
        <taxon>Methanospirillum</taxon>
    </lineage>
</organism>
<dbReference type="EMBL" id="QGMY01000009">
    <property type="protein sequence ID" value="PWR71043.1"/>
    <property type="molecule type" value="Genomic_DNA"/>
</dbReference>
<evidence type="ECO:0000256" key="1">
    <source>
        <dbReference type="ARBA" id="ARBA00004651"/>
    </source>
</evidence>
<proteinExistence type="inferred from homology"/>
<evidence type="ECO:0008006" key="10">
    <source>
        <dbReference type="Google" id="ProtNLM"/>
    </source>
</evidence>
<evidence type="ECO:0000256" key="4">
    <source>
        <dbReference type="ARBA" id="ARBA00022692"/>
    </source>
</evidence>
<feature type="transmembrane region" description="Helical" evidence="7">
    <location>
        <begin position="103"/>
        <end position="125"/>
    </location>
</feature>
<dbReference type="AlphaFoldDB" id="A0A2V2N6Z5"/>
<keyword evidence="9" id="KW-1185">Reference proteome</keyword>
<comment type="subcellular location">
    <subcellularLocation>
        <location evidence="1">Cell membrane</location>
        <topology evidence="1">Multi-pass membrane protein</topology>
    </subcellularLocation>
</comment>
<evidence type="ECO:0000256" key="2">
    <source>
        <dbReference type="ARBA" id="ARBA00006386"/>
    </source>
</evidence>
<dbReference type="PANTHER" id="PTHR42775:SF1">
    <property type="entry name" value="PERMEASE RV2963-RELATED"/>
    <property type="match status" value="1"/>
</dbReference>
<protein>
    <recommendedName>
        <fullName evidence="10">Permease</fullName>
    </recommendedName>
</protein>
<sequence>MIEKFADWVTYTLLNLSPDSPAGSSVHFFIFDSIYVTIMMMLVVFFIAIIRSFITPQKIRKWLGGRHEGVGNVIAALLGIPTPFCSCSAVPMFIGFIESGVPLGVTFSFLIASPMINEIAATMLYTMFGWQIAALYIITGFIIAVTAGIIIGRLHLESEIEDFVYASNLPVMSEKVLSWKDRIIFAKNESKNITLRVLPYILLGIGVGGIIHGYAPMELLSQYAGPDNPFAVPLAVLIGIPLYMNAVGMIPILQVLTEKGVAMGTALAFMMAVIGLSVPEMIILRKVLKIRLLVIFAGILFVAITMTGIIFNMILG</sequence>
<feature type="transmembrane region" description="Helical" evidence="7">
    <location>
        <begin position="26"/>
        <end position="50"/>
    </location>
</feature>
<reference evidence="8 9" key="1">
    <citation type="submission" date="2018-05" db="EMBL/GenBank/DDBJ databases">
        <title>Draft genome of Methanospirillum lacunae Ki8-1.</title>
        <authorList>
            <person name="Dueholm M.S."/>
            <person name="Nielsen P.H."/>
            <person name="Bakmann L.F."/>
            <person name="Otzen D.E."/>
        </authorList>
    </citation>
    <scope>NUCLEOTIDE SEQUENCE [LARGE SCALE GENOMIC DNA]</scope>
    <source>
        <strain evidence="8 9">Ki8-1</strain>
    </source>
</reference>
<dbReference type="GO" id="GO:0005886">
    <property type="term" value="C:plasma membrane"/>
    <property type="evidence" value="ECO:0007669"/>
    <property type="project" value="UniProtKB-SubCell"/>
</dbReference>
<feature type="transmembrane region" description="Helical" evidence="7">
    <location>
        <begin position="197"/>
        <end position="217"/>
    </location>
</feature>
<feature type="transmembrane region" description="Helical" evidence="7">
    <location>
        <begin position="229"/>
        <end position="254"/>
    </location>
</feature>
<dbReference type="InterPro" id="IPR053166">
    <property type="entry name" value="UPF0718_permease"/>
</dbReference>
<dbReference type="GeneID" id="97547297"/>
<evidence type="ECO:0000313" key="9">
    <source>
        <dbReference type="Proteomes" id="UP000245657"/>
    </source>
</evidence>
<keyword evidence="5 7" id="KW-1133">Transmembrane helix</keyword>
<evidence type="ECO:0000256" key="5">
    <source>
        <dbReference type="ARBA" id="ARBA00022989"/>
    </source>
</evidence>
<feature type="transmembrane region" description="Helical" evidence="7">
    <location>
        <begin position="132"/>
        <end position="151"/>
    </location>
</feature>
<accession>A0A2V2N6Z5</accession>
<feature type="transmembrane region" description="Helical" evidence="7">
    <location>
        <begin position="260"/>
        <end position="278"/>
    </location>
</feature>
<evidence type="ECO:0000313" key="8">
    <source>
        <dbReference type="EMBL" id="PWR71043.1"/>
    </source>
</evidence>